<dbReference type="PANTHER" id="PTHR43022">
    <property type="entry name" value="PROTEIN SMF"/>
    <property type="match status" value="1"/>
</dbReference>
<dbReference type="SUPFAM" id="SSF102405">
    <property type="entry name" value="MCP/YpsA-like"/>
    <property type="match status" value="1"/>
</dbReference>
<evidence type="ECO:0000313" key="3">
    <source>
        <dbReference type="EMBL" id="CAB4955684.1"/>
    </source>
</evidence>
<dbReference type="Gene3D" id="3.40.50.450">
    <property type="match status" value="1"/>
</dbReference>
<reference evidence="3" key="1">
    <citation type="submission" date="2020-05" db="EMBL/GenBank/DDBJ databases">
        <authorList>
            <person name="Chiriac C."/>
            <person name="Salcher M."/>
            <person name="Ghai R."/>
            <person name="Kavagutti S V."/>
        </authorList>
    </citation>
    <scope>NUCLEOTIDE SEQUENCE</scope>
</reference>
<proteinExistence type="inferred from homology"/>
<gene>
    <name evidence="3" type="ORF">UFOPK3785_01122</name>
</gene>
<dbReference type="EMBL" id="CAFBNJ010000056">
    <property type="protein sequence ID" value="CAB4955684.1"/>
    <property type="molecule type" value="Genomic_DNA"/>
</dbReference>
<dbReference type="Pfam" id="PF02481">
    <property type="entry name" value="DNA_processg_A"/>
    <property type="match status" value="1"/>
</dbReference>
<dbReference type="Gene3D" id="1.10.10.10">
    <property type="entry name" value="Winged helix-like DNA-binding domain superfamily/Winged helix DNA-binding domain"/>
    <property type="match status" value="1"/>
</dbReference>
<accession>A0A6J7KPM8</accession>
<evidence type="ECO:0000256" key="1">
    <source>
        <dbReference type="ARBA" id="ARBA00006525"/>
    </source>
</evidence>
<feature type="domain" description="Smf/DprA SLOG" evidence="2">
    <location>
        <begin position="1"/>
        <end position="96"/>
    </location>
</feature>
<dbReference type="InterPro" id="IPR003488">
    <property type="entry name" value="DprA"/>
</dbReference>
<comment type="similarity">
    <text evidence="1">Belongs to the DprA/Smf family.</text>
</comment>
<organism evidence="3">
    <name type="scientific">freshwater metagenome</name>
    <dbReference type="NCBI Taxonomy" id="449393"/>
    <lineage>
        <taxon>unclassified sequences</taxon>
        <taxon>metagenomes</taxon>
        <taxon>ecological metagenomes</taxon>
    </lineage>
</organism>
<dbReference type="AlphaFoldDB" id="A0A6J7KPM8"/>
<protein>
    <submittedName>
        <fullName evidence="3">Unannotated protein</fullName>
    </submittedName>
</protein>
<sequence length="175" mass="18601">MAERGVVLSEYPLGSSAVAWQFPARNRIIAALSDVVVVVESQSTGGALGTAVEAARRGRTVLAVPGPITAPSSVGTNQLLFDGCGPVRDVDDVLLALGREPERRRVAAEQRPTPIGKAKEVLEALPWQAIPMEQVLSATGLELGLVMLVLEQLENDGWVSQRSGWIERIGRGGAR</sequence>
<dbReference type="InterPro" id="IPR057666">
    <property type="entry name" value="DrpA_SLOG"/>
</dbReference>
<name>A0A6J7KPM8_9ZZZZ</name>
<dbReference type="InterPro" id="IPR036388">
    <property type="entry name" value="WH-like_DNA-bd_sf"/>
</dbReference>
<evidence type="ECO:0000259" key="2">
    <source>
        <dbReference type="Pfam" id="PF02481"/>
    </source>
</evidence>
<dbReference type="PANTHER" id="PTHR43022:SF1">
    <property type="entry name" value="PROTEIN SMF"/>
    <property type="match status" value="1"/>
</dbReference>
<dbReference type="GO" id="GO:0009294">
    <property type="term" value="P:DNA-mediated transformation"/>
    <property type="evidence" value="ECO:0007669"/>
    <property type="project" value="InterPro"/>
</dbReference>